<dbReference type="InterPro" id="IPR004330">
    <property type="entry name" value="FAR1_DNA_bnd_dom"/>
</dbReference>
<comment type="caution">
    <text evidence="3">The sequence shown here is derived from an EMBL/GenBank/DDBJ whole genome shotgun (WGS) entry which is preliminary data.</text>
</comment>
<evidence type="ECO:0000256" key="1">
    <source>
        <dbReference type="SAM" id="MobiDB-lite"/>
    </source>
</evidence>
<sequence>MMETIMMLLTDKEMSSEKKDEMKLRKRKSVKNYFKLERSTLSCTVPHMASLCASWCWAAPVTVAAASPSTRPARVTLRALPRAASPAPLLRIQQGRRPHGAFFLSRCQKGADRHLQPEPEPEPERGREDGGPDSLDVMIKDLAEYSDYYRANKLGLIPKYLYDGGSSSKHHTGDCTSEVLDQVRYGYMTNPNAQGEDISLSQGMGMSFTELLMSTQIPLTSQDYLQSNVNTMVEPMGAENKTFMITGRYASSQSMLLDVEEEEEERAAPFQLKQEGEETVDMDMPDGVEQLTPEDIRIFLENESVTAAVQASQEVIGHHAPHLNMSFNSDDEAYNFYNEYASICGFSVRKAGNYKDKRKTFTCNKFGKVVEDEVLEDRKKKKQERKIAKAGSGPPPRTRKRRTNVNPITGCKAKLVVTKKNDKWFVTNIELHHNHELSPPEETKFLPSHRHMTDQEKLFIRTFTSVKLPTRKIMAILTYLRGGKPKNVPYNKKYVSNVMTAMRLEDNRNDMMKVLAYFRKRQEEDPRFYYNFDLGEGNKVKLML</sequence>
<evidence type="ECO:0000259" key="2">
    <source>
        <dbReference type="Pfam" id="PF03101"/>
    </source>
</evidence>
<gene>
    <name evidence="3" type="ORF">QYE76_017219</name>
</gene>
<feature type="domain" description="FAR1" evidence="2">
    <location>
        <begin position="335"/>
        <end position="438"/>
    </location>
</feature>
<accession>A0AAD8QIT0</accession>
<protein>
    <recommendedName>
        <fullName evidence="2">FAR1 domain-containing protein</fullName>
    </recommendedName>
</protein>
<feature type="region of interest" description="Disordered" evidence="1">
    <location>
        <begin position="110"/>
        <end position="135"/>
    </location>
</feature>
<evidence type="ECO:0000313" key="4">
    <source>
        <dbReference type="Proteomes" id="UP001231189"/>
    </source>
</evidence>
<dbReference type="AlphaFoldDB" id="A0AAD8QIT0"/>
<name>A0AAD8QIT0_LOLMU</name>
<dbReference type="PANTHER" id="PTHR47718:SF5">
    <property type="entry name" value="PROTEIN FAR1-RELATED SEQUENCE 8-LIKE"/>
    <property type="match status" value="1"/>
</dbReference>
<dbReference type="PANTHER" id="PTHR47718">
    <property type="entry name" value="OS01G0519700 PROTEIN"/>
    <property type="match status" value="1"/>
</dbReference>
<feature type="region of interest" description="Disordered" evidence="1">
    <location>
        <begin position="377"/>
        <end position="404"/>
    </location>
</feature>
<reference evidence="3" key="1">
    <citation type="submission" date="2023-07" db="EMBL/GenBank/DDBJ databases">
        <title>A chromosome-level genome assembly of Lolium multiflorum.</title>
        <authorList>
            <person name="Chen Y."/>
            <person name="Copetti D."/>
            <person name="Kolliker R."/>
            <person name="Studer B."/>
        </authorList>
    </citation>
    <scope>NUCLEOTIDE SEQUENCE</scope>
    <source>
        <strain evidence="3">02402/16</strain>
        <tissue evidence="3">Leaf</tissue>
    </source>
</reference>
<evidence type="ECO:0000313" key="3">
    <source>
        <dbReference type="EMBL" id="KAK1602981.1"/>
    </source>
</evidence>
<keyword evidence="4" id="KW-1185">Reference proteome</keyword>
<dbReference type="Proteomes" id="UP001231189">
    <property type="component" value="Unassembled WGS sequence"/>
</dbReference>
<dbReference type="Pfam" id="PF03101">
    <property type="entry name" value="FAR1"/>
    <property type="match status" value="1"/>
</dbReference>
<organism evidence="3 4">
    <name type="scientific">Lolium multiflorum</name>
    <name type="common">Italian ryegrass</name>
    <name type="synonym">Lolium perenne subsp. multiflorum</name>
    <dbReference type="NCBI Taxonomy" id="4521"/>
    <lineage>
        <taxon>Eukaryota</taxon>
        <taxon>Viridiplantae</taxon>
        <taxon>Streptophyta</taxon>
        <taxon>Embryophyta</taxon>
        <taxon>Tracheophyta</taxon>
        <taxon>Spermatophyta</taxon>
        <taxon>Magnoliopsida</taxon>
        <taxon>Liliopsida</taxon>
        <taxon>Poales</taxon>
        <taxon>Poaceae</taxon>
        <taxon>BOP clade</taxon>
        <taxon>Pooideae</taxon>
        <taxon>Poodae</taxon>
        <taxon>Poeae</taxon>
        <taxon>Poeae Chloroplast Group 2 (Poeae type)</taxon>
        <taxon>Loliodinae</taxon>
        <taxon>Loliinae</taxon>
        <taxon>Lolium</taxon>
    </lineage>
</organism>
<proteinExistence type="predicted"/>
<dbReference type="EMBL" id="JAUUTY010000147">
    <property type="protein sequence ID" value="KAK1602981.1"/>
    <property type="molecule type" value="Genomic_DNA"/>
</dbReference>
<feature type="compositionally biased region" description="Basic and acidic residues" evidence="1">
    <location>
        <begin position="110"/>
        <end position="130"/>
    </location>
</feature>